<dbReference type="Pfam" id="PF22468">
    <property type="entry name" value="ACT_9"/>
    <property type="match status" value="1"/>
</dbReference>
<dbReference type="InterPro" id="IPR054352">
    <property type="entry name" value="ACT_Aspartokinase"/>
</dbReference>
<comment type="pathway">
    <text evidence="10">Amino-acid biosynthesis; L-threonine biosynthesis; L-threonine from L-aspartate: step 1/5.</text>
</comment>
<comment type="pathway">
    <text evidence="1 10">Amino-acid biosynthesis; L-lysine biosynthesis via DAP pathway; (S)-tetrahydrodipicolinate from L-aspartate: step 1/4.</text>
</comment>
<dbReference type="InterPro" id="IPR002912">
    <property type="entry name" value="ACT_dom"/>
</dbReference>
<dbReference type="PROSITE" id="PS51671">
    <property type="entry name" value="ACT"/>
    <property type="match status" value="1"/>
</dbReference>
<dbReference type="NCBIfam" id="TIGR00657">
    <property type="entry name" value="asp_kinases"/>
    <property type="match status" value="1"/>
</dbReference>
<dbReference type="GO" id="GO:0009090">
    <property type="term" value="P:homoserine biosynthetic process"/>
    <property type="evidence" value="ECO:0007669"/>
    <property type="project" value="TreeGrafter"/>
</dbReference>
<feature type="binding site" evidence="8">
    <location>
        <position position="47"/>
    </location>
    <ligand>
        <name>substrate</name>
    </ligand>
</feature>
<reference evidence="12 13" key="1">
    <citation type="submission" date="2014-01" db="EMBL/GenBank/DDBJ databases">
        <title>Genome sequencing of Thermotog hypogea.</title>
        <authorList>
            <person name="Zhang X."/>
            <person name="Alvare G."/>
            <person name="Fristensky B."/>
            <person name="Chen L."/>
            <person name="Suen T."/>
            <person name="Chen Q."/>
            <person name="Ma K."/>
        </authorList>
    </citation>
    <scope>NUCLEOTIDE SEQUENCE [LARGE SCALE GENOMIC DNA]</scope>
    <source>
        <strain evidence="12 13">DSM 11164</strain>
    </source>
</reference>
<sequence length="450" mass="50216">MSVFVVKFGGSNLKNKEDLLKILEVVRMYKMYNKSLIIVISAAYNVTNQLIDAVAKIDRLNVDEFLTSLYERYRSFLGRDDEQLKERVFEIKNVLLGAKLLGEVPVQVQDRIVSHGERCSSLMLTKFLQDHGFNCEEALPELFGLVTDGRFGNATVELETSRKNAISFFERGKNYVVPGFYGLHEGRVTILGRGGSDYTATCLAYCLDAERVDLYKDVSGFMTCDPKHVNNVKPVRSLSYDEAAELSYFGAKILHHATVEPLRKKGIPLYIFNINNFKSIDEPDTIITANGSMTKDVVKSISFTDDIAVIQFKGSNVGRVPGLLGQIASTFGAENVNIKSVITAQTSINVLISRQDLEKSQKIVSRIKIAEVEQIDFKTNISLIAAVGNGILQRHGIAARIFTAVSKEKINVLMISAGASEVTVYFIVNLEDRDRALRAIHEEFFGDERE</sequence>
<dbReference type="PATRIC" id="fig|1123384.7.peg.325"/>
<evidence type="ECO:0000256" key="8">
    <source>
        <dbReference type="PIRSR" id="PIRSR000726-1"/>
    </source>
</evidence>
<dbReference type="STRING" id="1123384.AJ81_01630"/>
<evidence type="ECO:0000313" key="12">
    <source>
        <dbReference type="EMBL" id="AJC73115.1"/>
    </source>
</evidence>
<feature type="binding site" evidence="8">
    <location>
        <begin position="7"/>
        <end position="10"/>
    </location>
    <ligand>
        <name>ATP</name>
        <dbReference type="ChEBI" id="CHEBI:30616"/>
    </ligand>
</feature>
<organism evidence="12 13">
    <name type="scientific">Pseudothermotoga hypogea DSM 11164 = NBRC 106472</name>
    <dbReference type="NCBI Taxonomy" id="1123384"/>
    <lineage>
        <taxon>Bacteria</taxon>
        <taxon>Thermotogati</taxon>
        <taxon>Thermotogota</taxon>
        <taxon>Thermotogae</taxon>
        <taxon>Thermotogales</taxon>
        <taxon>Thermotogaceae</taxon>
        <taxon>Pseudothermotoga</taxon>
    </lineage>
</organism>
<dbReference type="Proteomes" id="UP000077469">
    <property type="component" value="Chromosome"/>
</dbReference>
<accession>A0A0X1KP81</accession>
<dbReference type="UniPathway" id="UPA00034">
    <property type="reaction ID" value="UER00015"/>
</dbReference>
<evidence type="ECO:0000256" key="2">
    <source>
        <dbReference type="ARBA" id="ARBA00010122"/>
    </source>
</evidence>
<evidence type="ECO:0000256" key="9">
    <source>
        <dbReference type="RuleBase" id="RU003448"/>
    </source>
</evidence>
<dbReference type="InterPro" id="IPR042199">
    <property type="entry name" value="AsparK_Bifunc_asparK/hSer_DH"/>
</dbReference>
<dbReference type="GO" id="GO:0005829">
    <property type="term" value="C:cytosol"/>
    <property type="evidence" value="ECO:0007669"/>
    <property type="project" value="TreeGrafter"/>
</dbReference>
<comment type="pathway">
    <text evidence="10">Amino-acid biosynthesis; L-methionine biosynthesis via de novo pathway; L-homoserine from L-aspartate: step 1/3.</text>
</comment>
<keyword evidence="3 9" id="KW-0808">Transferase</keyword>
<evidence type="ECO:0000256" key="6">
    <source>
        <dbReference type="ARBA" id="ARBA00022840"/>
    </source>
</evidence>
<dbReference type="Gene3D" id="3.40.1160.10">
    <property type="entry name" value="Acetylglutamate kinase-like"/>
    <property type="match status" value="1"/>
</dbReference>
<dbReference type="SUPFAM" id="SSF53633">
    <property type="entry name" value="Carbamate kinase-like"/>
    <property type="match status" value="1"/>
</dbReference>
<evidence type="ECO:0000256" key="10">
    <source>
        <dbReference type="RuleBase" id="RU004249"/>
    </source>
</evidence>
<keyword evidence="10" id="KW-0028">Amino-acid biosynthesis</keyword>
<dbReference type="PANTHER" id="PTHR21499">
    <property type="entry name" value="ASPARTATE KINASE"/>
    <property type="match status" value="1"/>
</dbReference>
<dbReference type="InterPro" id="IPR001341">
    <property type="entry name" value="Asp_kinase"/>
</dbReference>
<dbReference type="GO" id="GO:0004072">
    <property type="term" value="F:aspartate kinase activity"/>
    <property type="evidence" value="ECO:0007669"/>
    <property type="project" value="UniProtKB-EC"/>
</dbReference>
<dbReference type="PANTHER" id="PTHR21499:SF70">
    <property type="entry name" value="ASPARTOKINASE"/>
    <property type="match status" value="1"/>
</dbReference>
<keyword evidence="4 8" id="KW-0547">Nucleotide-binding</keyword>
<dbReference type="InterPro" id="IPR045865">
    <property type="entry name" value="ACT-like_dom_sf"/>
</dbReference>
<evidence type="ECO:0000256" key="3">
    <source>
        <dbReference type="ARBA" id="ARBA00022679"/>
    </source>
</evidence>
<dbReference type="InterPro" id="IPR001048">
    <property type="entry name" value="Asp/Glu/Uridylate_kinase"/>
</dbReference>
<feature type="binding site" evidence="8">
    <location>
        <position position="117"/>
    </location>
    <ligand>
        <name>substrate</name>
    </ligand>
</feature>
<evidence type="ECO:0000256" key="4">
    <source>
        <dbReference type="ARBA" id="ARBA00022741"/>
    </source>
</evidence>
<dbReference type="KEGG" id="phy:AJ81_01630"/>
<dbReference type="UniPathway" id="UPA00050">
    <property type="reaction ID" value="UER00461"/>
</dbReference>
<keyword evidence="13" id="KW-1185">Reference proteome</keyword>
<gene>
    <name evidence="12" type="ORF">AJ81_01630</name>
</gene>
<dbReference type="EC" id="2.7.2.4" evidence="9"/>
<dbReference type="SUPFAM" id="SSF55021">
    <property type="entry name" value="ACT-like"/>
    <property type="match status" value="2"/>
</dbReference>
<dbReference type="Pfam" id="PF00696">
    <property type="entry name" value="AA_kinase"/>
    <property type="match status" value="1"/>
</dbReference>
<comment type="similarity">
    <text evidence="2 9">Belongs to the aspartokinase family.</text>
</comment>
<dbReference type="Gene3D" id="3.30.2130.10">
    <property type="entry name" value="VC0802-like"/>
    <property type="match status" value="1"/>
</dbReference>
<dbReference type="PaxDb" id="1123384-AJ81_01630"/>
<dbReference type="GO" id="GO:0009088">
    <property type="term" value="P:threonine biosynthetic process"/>
    <property type="evidence" value="ECO:0007669"/>
    <property type="project" value="UniProtKB-UniPathway"/>
</dbReference>
<keyword evidence="5 9" id="KW-0418">Kinase</keyword>
<dbReference type="InterPro" id="IPR005260">
    <property type="entry name" value="Asp_kin_monofn"/>
</dbReference>
<dbReference type="AlphaFoldDB" id="A0A0X1KP81"/>
<dbReference type="OrthoDB" id="9799110at2"/>
<dbReference type="EMBL" id="CP007141">
    <property type="protein sequence ID" value="AJC73115.1"/>
    <property type="molecule type" value="Genomic_DNA"/>
</dbReference>
<evidence type="ECO:0000256" key="5">
    <source>
        <dbReference type="ARBA" id="ARBA00022777"/>
    </source>
</evidence>
<evidence type="ECO:0000256" key="1">
    <source>
        <dbReference type="ARBA" id="ARBA00004766"/>
    </source>
</evidence>
<dbReference type="Gene3D" id="1.20.120.1320">
    <property type="entry name" value="Aspartokinase, catalytic domain"/>
    <property type="match status" value="1"/>
</dbReference>
<dbReference type="GO" id="GO:0009089">
    <property type="term" value="P:lysine biosynthetic process via diaminopimelate"/>
    <property type="evidence" value="ECO:0007669"/>
    <property type="project" value="UniProtKB-UniPathway"/>
</dbReference>
<protein>
    <recommendedName>
        <fullName evidence="9">Aspartokinase</fullName>
        <ecNumber evidence="9">2.7.2.4</ecNumber>
    </recommendedName>
</protein>
<name>A0A0X1KP81_9THEM</name>
<feature type="domain" description="ACT" evidence="11">
    <location>
        <begin position="386"/>
        <end position="450"/>
    </location>
</feature>
<dbReference type="InterPro" id="IPR036393">
    <property type="entry name" value="AceGlu_kinase-like_sf"/>
</dbReference>
<evidence type="ECO:0000259" key="11">
    <source>
        <dbReference type="PROSITE" id="PS51671"/>
    </source>
</evidence>
<comment type="catalytic activity">
    <reaction evidence="7 9">
        <text>L-aspartate + ATP = 4-phospho-L-aspartate + ADP</text>
        <dbReference type="Rhea" id="RHEA:23776"/>
        <dbReference type="ChEBI" id="CHEBI:29991"/>
        <dbReference type="ChEBI" id="CHEBI:30616"/>
        <dbReference type="ChEBI" id="CHEBI:57535"/>
        <dbReference type="ChEBI" id="CHEBI:456216"/>
        <dbReference type="EC" id="2.7.2.4"/>
    </reaction>
</comment>
<dbReference type="CDD" id="cd04892">
    <property type="entry name" value="ACT_AK-like_2"/>
    <property type="match status" value="1"/>
</dbReference>
<dbReference type="GO" id="GO:0005524">
    <property type="term" value="F:ATP binding"/>
    <property type="evidence" value="ECO:0007669"/>
    <property type="project" value="UniProtKB-KW"/>
</dbReference>
<evidence type="ECO:0000256" key="7">
    <source>
        <dbReference type="ARBA" id="ARBA00047872"/>
    </source>
</evidence>
<evidence type="ECO:0000313" key="13">
    <source>
        <dbReference type="Proteomes" id="UP000077469"/>
    </source>
</evidence>
<dbReference type="UniPathway" id="UPA00051">
    <property type="reaction ID" value="UER00462"/>
</dbReference>
<proteinExistence type="inferred from homology"/>
<keyword evidence="6 8" id="KW-0067">ATP-binding</keyword>
<dbReference type="PIRSF" id="PIRSF000726">
    <property type="entry name" value="Asp_kin"/>
    <property type="match status" value="1"/>
</dbReference>